<feature type="domain" description="CCR4-Not complex component Not1 C-terminal" evidence="1">
    <location>
        <begin position="88"/>
        <end position="221"/>
    </location>
</feature>
<evidence type="ECO:0000313" key="3">
    <source>
        <dbReference type="EMBL" id="OTF92241.1"/>
    </source>
</evidence>
<dbReference type="InterPro" id="IPR040398">
    <property type="entry name" value="Not1"/>
</dbReference>
<dbReference type="Pfam" id="PF04054">
    <property type="entry name" value="Not1"/>
    <property type="match status" value="1"/>
</dbReference>
<dbReference type="PANTHER" id="PTHR13162:SF8">
    <property type="entry name" value="CCR4-NOT TRANSCRIPTION COMPLEX SUBUNIT 1"/>
    <property type="match status" value="1"/>
</dbReference>
<dbReference type="InParanoid" id="A0A251S4Z6"/>
<dbReference type="GO" id="GO:0017148">
    <property type="term" value="P:negative regulation of translation"/>
    <property type="evidence" value="ECO:0007669"/>
    <property type="project" value="InterPro"/>
</dbReference>
<proteinExistence type="predicted"/>
<dbReference type="EMBL" id="CM007905">
    <property type="protein sequence ID" value="OTF92241.1"/>
    <property type="molecule type" value="Genomic_DNA"/>
</dbReference>
<gene>
    <name evidence="3" type="ORF">HannXRQ_Chr16g0519711</name>
    <name evidence="2" type="ORF">HanXRQr2_Chr16g0759981</name>
</gene>
<dbReference type="AlphaFoldDB" id="A0A251S4Z6"/>
<reference evidence="3" key="2">
    <citation type="submission" date="2017-02" db="EMBL/GenBank/DDBJ databases">
        <title>Sunflower complete genome.</title>
        <authorList>
            <person name="Langlade N."/>
            <person name="Munos S."/>
        </authorList>
    </citation>
    <scope>NUCLEOTIDE SEQUENCE [LARGE SCALE GENOMIC DNA]</scope>
    <source>
        <tissue evidence="3">Leaves</tissue>
    </source>
</reference>
<dbReference type="STRING" id="4232.A0A251S4Z6"/>
<evidence type="ECO:0000313" key="4">
    <source>
        <dbReference type="Proteomes" id="UP000215914"/>
    </source>
</evidence>
<dbReference type="EMBL" id="MNCJ02000331">
    <property type="protein sequence ID" value="KAF5761005.1"/>
    <property type="molecule type" value="Genomic_DNA"/>
</dbReference>
<dbReference type="InterPro" id="IPR007196">
    <property type="entry name" value="CCR4-Not_Not1_C"/>
</dbReference>
<dbReference type="PANTHER" id="PTHR13162">
    <property type="entry name" value="CCR4-NOT TRANSCRIPTION COMPLEX"/>
    <property type="match status" value="1"/>
</dbReference>
<keyword evidence="4" id="KW-1185">Reference proteome</keyword>
<reference evidence="2 4" key="1">
    <citation type="journal article" date="2017" name="Nature">
        <title>The sunflower genome provides insights into oil metabolism, flowering and Asterid evolution.</title>
        <authorList>
            <person name="Badouin H."/>
            <person name="Gouzy J."/>
            <person name="Grassa C.J."/>
            <person name="Murat F."/>
            <person name="Staton S.E."/>
            <person name="Cottret L."/>
            <person name="Lelandais-Briere C."/>
            <person name="Owens G.L."/>
            <person name="Carrere S."/>
            <person name="Mayjonade B."/>
            <person name="Legrand L."/>
            <person name="Gill N."/>
            <person name="Kane N.C."/>
            <person name="Bowers J.E."/>
            <person name="Hubner S."/>
            <person name="Bellec A."/>
            <person name="Berard A."/>
            <person name="Berges H."/>
            <person name="Blanchet N."/>
            <person name="Boniface M.C."/>
            <person name="Brunel D."/>
            <person name="Catrice O."/>
            <person name="Chaidir N."/>
            <person name="Claudel C."/>
            <person name="Donnadieu C."/>
            <person name="Faraut T."/>
            <person name="Fievet G."/>
            <person name="Helmstetter N."/>
            <person name="King M."/>
            <person name="Knapp S.J."/>
            <person name="Lai Z."/>
            <person name="Le Paslier M.C."/>
            <person name="Lippi Y."/>
            <person name="Lorenzon L."/>
            <person name="Mandel J.R."/>
            <person name="Marage G."/>
            <person name="Marchand G."/>
            <person name="Marquand E."/>
            <person name="Bret-Mestries E."/>
            <person name="Morien E."/>
            <person name="Nambeesan S."/>
            <person name="Nguyen T."/>
            <person name="Pegot-Espagnet P."/>
            <person name="Pouilly N."/>
            <person name="Raftis F."/>
            <person name="Sallet E."/>
            <person name="Schiex T."/>
            <person name="Thomas J."/>
            <person name="Vandecasteele C."/>
            <person name="Vares D."/>
            <person name="Vear F."/>
            <person name="Vautrin S."/>
            <person name="Crespi M."/>
            <person name="Mangin B."/>
            <person name="Burke J.M."/>
            <person name="Salse J."/>
            <person name="Munos S."/>
            <person name="Vincourt P."/>
            <person name="Rieseberg L.H."/>
            <person name="Langlade N.B."/>
        </authorList>
    </citation>
    <scope>NUCLEOTIDE SEQUENCE [LARGE SCALE GENOMIC DNA]</scope>
    <source>
        <strain evidence="4">cv. SF193</strain>
        <tissue evidence="2">Leaves</tissue>
    </source>
</reference>
<name>A0A251S4Z6_HELAN</name>
<evidence type="ECO:0000259" key="1">
    <source>
        <dbReference type="Pfam" id="PF04054"/>
    </source>
</evidence>
<protein>
    <submittedName>
        <fullName evidence="2">CCR4-Not complex component, Not1, CCR4-NOT transcription complex subunit 1</fullName>
    </submittedName>
    <submittedName>
        <fullName evidence="3">Putative CCR4-Not complex component, Not1</fullName>
    </submittedName>
</protein>
<organism evidence="3 4">
    <name type="scientific">Helianthus annuus</name>
    <name type="common">Common sunflower</name>
    <dbReference type="NCBI Taxonomy" id="4232"/>
    <lineage>
        <taxon>Eukaryota</taxon>
        <taxon>Viridiplantae</taxon>
        <taxon>Streptophyta</taxon>
        <taxon>Embryophyta</taxon>
        <taxon>Tracheophyta</taxon>
        <taxon>Spermatophyta</taxon>
        <taxon>Magnoliopsida</taxon>
        <taxon>eudicotyledons</taxon>
        <taxon>Gunneridae</taxon>
        <taxon>Pentapetalae</taxon>
        <taxon>asterids</taxon>
        <taxon>campanulids</taxon>
        <taxon>Asterales</taxon>
        <taxon>Asteraceae</taxon>
        <taxon>Asteroideae</taxon>
        <taxon>Heliantheae alliance</taxon>
        <taxon>Heliantheae</taxon>
        <taxon>Helianthus</taxon>
    </lineage>
</organism>
<sequence>MQFHQQDTSSFLAIDIYTDVVFSVLKFYPDNEKSTKYSLLLKVLTVMVGFITKDANERKSTFNPKPYFRIFNNILNRLNTVNSVILDADFHVYVLAGLAQSFHALQPAKVPEFSFAWLELVTLTDFMPKLLNQDNHQGWPYFKCLVIDVLRYMEPILRGGEVTEPVHVLYNYTRRMLLVLSHDFPEFICCYRSSLYDIIPPHCIELRNIILSTVPHNMRTPI</sequence>
<reference evidence="2" key="3">
    <citation type="submission" date="2020-06" db="EMBL/GenBank/DDBJ databases">
        <title>Helianthus annuus Genome sequencing and assembly Release 2.</title>
        <authorList>
            <person name="Gouzy J."/>
            <person name="Langlade N."/>
            <person name="Munos S."/>
        </authorList>
    </citation>
    <scope>NUCLEOTIDE SEQUENCE</scope>
    <source>
        <tissue evidence="2">Leaves</tissue>
    </source>
</reference>
<dbReference type="Gene3D" id="1.25.40.790">
    <property type="match status" value="1"/>
</dbReference>
<dbReference type="Proteomes" id="UP000215914">
    <property type="component" value="Chromosome 16"/>
</dbReference>
<accession>A0A251S4Z6</accession>
<evidence type="ECO:0000313" key="2">
    <source>
        <dbReference type="EMBL" id="KAF5761005.1"/>
    </source>
</evidence>
<dbReference type="GO" id="GO:0030015">
    <property type="term" value="C:CCR4-NOT core complex"/>
    <property type="evidence" value="ECO:0007669"/>
    <property type="project" value="InterPro"/>
</dbReference>
<dbReference type="Gramene" id="mRNA:HanXRQr2_Chr16g0759981">
    <property type="protein sequence ID" value="mRNA:HanXRQr2_Chr16g0759981"/>
    <property type="gene ID" value="HanXRQr2_Chr16g0759981"/>
</dbReference>